<evidence type="ECO:0000313" key="2">
    <source>
        <dbReference type="EMBL" id="KAJ1170321.1"/>
    </source>
</evidence>
<feature type="compositionally biased region" description="Polar residues" evidence="1">
    <location>
        <begin position="65"/>
        <end position="83"/>
    </location>
</feature>
<sequence length="83" mass="8919">MPRRGRALTAGLSLTPPADAAQPCPDWDRRFRDIRGEPHVKGKASRPPPGWPQVASLSRGGGAQKGTSQRSAILTTPLEYTSK</sequence>
<proteinExistence type="predicted"/>
<dbReference type="Proteomes" id="UP001066276">
    <property type="component" value="Chromosome 4_1"/>
</dbReference>
<dbReference type="AlphaFoldDB" id="A0AAV7T2L0"/>
<comment type="caution">
    <text evidence="2">The sequence shown here is derived from an EMBL/GenBank/DDBJ whole genome shotgun (WGS) entry which is preliminary data.</text>
</comment>
<feature type="region of interest" description="Disordered" evidence="1">
    <location>
        <begin position="1"/>
        <end position="83"/>
    </location>
</feature>
<organism evidence="2 3">
    <name type="scientific">Pleurodeles waltl</name>
    <name type="common">Iberian ribbed newt</name>
    <dbReference type="NCBI Taxonomy" id="8319"/>
    <lineage>
        <taxon>Eukaryota</taxon>
        <taxon>Metazoa</taxon>
        <taxon>Chordata</taxon>
        <taxon>Craniata</taxon>
        <taxon>Vertebrata</taxon>
        <taxon>Euteleostomi</taxon>
        <taxon>Amphibia</taxon>
        <taxon>Batrachia</taxon>
        <taxon>Caudata</taxon>
        <taxon>Salamandroidea</taxon>
        <taxon>Salamandridae</taxon>
        <taxon>Pleurodelinae</taxon>
        <taxon>Pleurodeles</taxon>
    </lineage>
</organism>
<evidence type="ECO:0000256" key="1">
    <source>
        <dbReference type="SAM" id="MobiDB-lite"/>
    </source>
</evidence>
<evidence type="ECO:0008006" key="4">
    <source>
        <dbReference type="Google" id="ProtNLM"/>
    </source>
</evidence>
<keyword evidence="3" id="KW-1185">Reference proteome</keyword>
<evidence type="ECO:0000313" key="3">
    <source>
        <dbReference type="Proteomes" id="UP001066276"/>
    </source>
</evidence>
<dbReference type="EMBL" id="JANPWB010000007">
    <property type="protein sequence ID" value="KAJ1170321.1"/>
    <property type="molecule type" value="Genomic_DNA"/>
</dbReference>
<name>A0AAV7T2L0_PLEWA</name>
<gene>
    <name evidence="2" type="ORF">NDU88_002199</name>
</gene>
<reference evidence="2" key="1">
    <citation type="journal article" date="2022" name="bioRxiv">
        <title>Sequencing and chromosome-scale assembly of the giantPleurodeles waltlgenome.</title>
        <authorList>
            <person name="Brown T."/>
            <person name="Elewa A."/>
            <person name="Iarovenko S."/>
            <person name="Subramanian E."/>
            <person name="Araus A.J."/>
            <person name="Petzold A."/>
            <person name="Susuki M."/>
            <person name="Suzuki K.-i.T."/>
            <person name="Hayashi T."/>
            <person name="Toyoda A."/>
            <person name="Oliveira C."/>
            <person name="Osipova E."/>
            <person name="Leigh N.D."/>
            <person name="Simon A."/>
            <person name="Yun M.H."/>
        </authorList>
    </citation>
    <scope>NUCLEOTIDE SEQUENCE</scope>
    <source>
        <strain evidence="2">20211129_DDA</strain>
        <tissue evidence="2">Liver</tissue>
    </source>
</reference>
<protein>
    <recommendedName>
        <fullName evidence="4">Secreted protein</fullName>
    </recommendedName>
</protein>
<accession>A0AAV7T2L0</accession>
<feature type="compositionally biased region" description="Basic and acidic residues" evidence="1">
    <location>
        <begin position="26"/>
        <end position="40"/>
    </location>
</feature>